<gene>
    <name evidence="3" type="ORF">F5544_08210</name>
</gene>
<name>A0A6G9Y8S1_9NOCA</name>
<keyword evidence="2" id="KW-0560">Oxidoreductase</keyword>
<dbReference type="RefSeq" id="WP_167472631.1">
    <property type="nucleotide sequence ID" value="NZ_CP046172.1"/>
</dbReference>
<evidence type="ECO:0000256" key="1">
    <source>
        <dbReference type="ARBA" id="ARBA00006484"/>
    </source>
</evidence>
<reference evidence="3 4" key="1">
    <citation type="journal article" date="2019" name="ACS Chem. Biol.">
        <title>Identification and Mobilization of a Cryptic Antibiotic Biosynthesis Gene Locus from a Human-Pathogenic Nocardia Isolate.</title>
        <authorList>
            <person name="Herisse M."/>
            <person name="Ishida K."/>
            <person name="Porter J.L."/>
            <person name="Howden B."/>
            <person name="Hertweck C."/>
            <person name="Stinear T.P."/>
            <person name="Pidot S.J."/>
        </authorList>
    </citation>
    <scope>NUCLEOTIDE SEQUENCE [LARGE SCALE GENOMIC DNA]</scope>
    <source>
        <strain evidence="3 4">AUSMDU00012717</strain>
    </source>
</reference>
<dbReference type="InterPro" id="IPR036291">
    <property type="entry name" value="NAD(P)-bd_dom_sf"/>
</dbReference>
<organism evidence="3 4">
    <name type="scientific">Nocardia arthritidis</name>
    <dbReference type="NCBI Taxonomy" id="228602"/>
    <lineage>
        <taxon>Bacteria</taxon>
        <taxon>Bacillati</taxon>
        <taxon>Actinomycetota</taxon>
        <taxon>Actinomycetes</taxon>
        <taxon>Mycobacteriales</taxon>
        <taxon>Nocardiaceae</taxon>
        <taxon>Nocardia</taxon>
    </lineage>
</organism>
<dbReference type="Proteomes" id="UP000503540">
    <property type="component" value="Chromosome"/>
</dbReference>
<dbReference type="AlphaFoldDB" id="A0A6G9Y8S1"/>
<comment type="similarity">
    <text evidence="1">Belongs to the short-chain dehydrogenases/reductases (SDR) family.</text>
</comment>
<protein>
    <submittedName>
        <fullName evidence="3">SDR family NAD(P)-dependent oxidoreductase</fullName>
    </submittedName>
</protein>
<dbReference type="Pfam" id="PF00106">
    <property type="entry name" value="adh_short"/>
    <property type="match status" value="1"/>
</dbReference>
<dbReference type="PANTHER" id="PTHR43669">
    <property type="entry name" value="5-KETO-D-GLUCONATE 5-REDUCTASE"/>
    <property type="match status" value="1"/>
</dbReference>
<dbReference type="Gene3D" id="3.40.50.720">
    <property type="entry name" value="NAD(P)-binding Rossmann-like Domain"/>
    <property type="match status" value="1"/>
</dbReference>
<evidence type="ECO:0000313" key="3">
    <source>
        <dbReference type="EMBL" id="QIS09544.1"/>
    </source>
</evidence>
<accession>A0A6G9Y8S1</accession>
<dbReference type="PANTHER" id="PTHR43669:SF3">
    <property type="entry name" value="ALCOHOL DEHYDROGENASE, PUTATIVE (AFU_ORTHOLOGUE AFUA_3G03445)-RELATED"/>
    <property type="match status" value="1"/>
</dbReference>
<sequence length="222" mass="23290">MQDSDTTAPVFLGLGAGPGVGLAVARCFARDGYSIALATRFAEEAEPLAKDLRESGFTADGLGVDLADPDDVTRLVTEVGERYGRIDVLHFNPSIFREADPLQLTVAELVADFTIGAAALLPAVQAAKAYFPKGARVLVTGSAAADKPWNRAASLGVQKAAVRNLVISLDTTLAPEGVRAVAVQVNGVLDSGKFTRERVAEALYAAAIRPDAEWTPHVAFDG</sequence>
<dbReference type="GO" id="GO:0016491">
    <property type="term" value="F:oxidoreductase activity"/>
    <property type="evidence" value="ECO:0007669"/>
    <property type="project" value="UniProtKB-KW"/>
</dbReference>
<evidence type="ECO:0000313" key="4">
    <source>
        <dbReference type="Proteomes" id="UP000503540"/>
    </source>
</evidence>
<dbReference type="EMBL" id="CP046172">
    <property type="protein sequence ID" value="QIS09544.1"/>
    <property type="molecule type" value="Genomic_DNA"/>
</dbReference>
<dbReference type="InterPro" id="IPR002347">
    <property type="entry name" value="SDR_fam"/>
</dbReference>
<dbReference type="SUPFAM" id="SSF51735">
    <property type="entry name" value="NAD(P)-binding Rossmann-fold domains"/>
    <property type="match status" value="1"/>
</dbReference>
<dbReference type="KEGG" id="nah:F5544_08210"/>
<keyword evidence="4" id="KW-1185">Reference proteome</keyword>
<evidence type="ECO:0000256" key="2">
    <source>
        <dbReference type="ARBA" id="ARBA00023002"/>
    </source>
</evidence>
<proteinExistence type="inferred from homology"/>